<reference evidence="2 3" key="1">
    <citation type="journal article" date="2018" name="PLoS Pathog.">
        <title>Evolution of structural diversity of trichothecenes, a family of toxins produced by plant pathogenic and entomopathogenic fungi.</title>
        <authorList>
            <person name="Proctor R.H."/>
            <person name="McCormick S.P."/>
            <person name="Kim H.S."/>
            <person name="Cardoza R.E."/>
            <person name="Stanley A.M."/>
            <person name="Lindo L."/>
            <person name="Kelly A."/>
            <person name="Brown D.W."/>
            <person name="Lee T."/>
            <person name="Vaughan M.M."/>
            <person name="Alexander N.J."/>
            <person name="Busman M."/>
            <person name="Gutierrez S."/>
        </authorList>
    </citation>
    <scope>NUCLEOTIDE SEQUENCE [LARGE SCALE GENOMIC DNA]</scope>
    <source>
        <strain evidence="2 3">NRRL 20695</strain>
    </source>
</reference>
<dbReference type="Pfam" id="PF22942">
    <property type="entry name" value="DUF7025"/>
    <property type="match status" value="1"/>
</dbReference>
<dbReference type="AlphaFoldDB" id="A0A395SZ76"/>
<dbReference type="InterPro" id="IPR054289">
    <property type="entry name" value="DUF7025"/>
</dbReference>
<dbReference type="PANTHER" id="PTHR46411:SF3">
    <property type="entry name" value="AAA+ ATPASE DOMAIN-CONTAINING PROTEIN"/>
    <property type="match status" value="1"/>
</dbReference>
<evidence type="ECO:0000259" key="1">
    <source>
        <dbReference type="Pfam" id="PF22942"/>
    </source>
</evidence>
<protein>
    <submittedName>
        <fullName evidence="2">p-loop containing nucleoside triphosphate hydrolase</fullName>
    </submittedName>
</protein>
<evidence type="ECO:0000313" key="2">
    <source>
        <dbReference type="EMBL" id="RGP77372.1"/>
    </source>
</evidence>
<gene>
    <name evidence="2" type="ORF">FLONG3_4511</name>
</gene>
<feature type="domain" description="DUF7025" evidence="1">
    <location>
        <begin position="233"/>
        <end position="335"/>
    </location>
</feature>
<dbReference type="STRING" id="694270.A0A395SZ76"/>
<dbReference type="GO" id="GO:0016787">
    <property type="term" value="F:hydrolase activity"/>
    <property type="evidence" value="ECO:0007669"/>
    <property type="project" value="UniProtKB-KW"/>
</dbReference>
<name>A0A395SZ76_9HYPO</name>
<organism evidence="2 3">
    <name type="scientific">Fusarium longipes</name>
    <dbReference type="NCBI Taxonomy" id="694270"/>
    <lineage>
        <taxon>Eukaryota</taxon>
        <taxon>Fungi</taxon>
        <taxon>Dikarya</taxon>
        <taxon>Ascomycota</taxon>
        <taxon>Pezizomycotina</taxon>
        <taxon>Sordariomycetes</taxon>
        <taxon>Hypocreomycetidae</taxon>
        <taxon>Hypocreales</taxon>
        <taxon>Nectriaceae</taxon>
        <taxon>Fusarium</taxon>
    </lineage>
</organism>
<evidence type="ECO:0000313" key="3">
    <source>
        <dbReference type="Proteomes" id="UP000266234"/>
    </source>
</evidence>
<comment type="caution">
    <text evidence="2">The sequence shown here is derived from an EMBL/GenBank/DDBJ whole genome shotgun (WGS) entry which is preliminary data.</text>
</comment>
<dbReference type="PANTHER" id="PTHR46411">
    <property type="entry name" value="FAMILY ATPASE, PUTATIVE-RELATED"/>
    <property type="match status" value="1"/>
</dbReference>
<dbReference type="OrthoDB" id="5101372at2759"/>
<dbReference type="Proteomes" id="UP000266234">
    <property type="component" value="Unassembled WGS sequence"/>
</dbReference>
<keyword evidence="2" id="KW-0378">Hydrolase</keyword>
<keyword evidence="3" id="KW-1185">Reference proteome</keyword>
<sequence>MSNERKLSNFEIFQQILKQQHVENVVQETSPHYIQHALPGELPPVQESRASFSTESDWVDGHIPTQALQPFLRQTFHWDQDQHREIELLEVPNDDWTIWTRHSESTIPKVWVRHQRVFDRSAIKVIDRLIVQAVDEVLRILFWDLDTTDAPWTELPDEFSDDDYPRRYGRRKPSRKLAIPHKSFKELFFRVLGIRKKKQSFLFPSCKETLKALTDFLNSIFPDAEKMQREAYANAKILYPYLWTLFPPGEIVYEKRSIRPFHDMYEQCFRVRTAEDFTSRYDGSNVFRLDLEEVIYVPSVTRKSGPGLVSTTRYIREYDGVKDIKIPEMGIIPFRVIPKEERDAIQTRLIGRSRRFLDLSSRPFSIWNYKGPLGLVRKITRCGTMEEIEFSQAERLWKKYTHQNVVIDLETSTNQFCERFSGRLYNFHDTNTEEEDDAPIVIPSIDNSEDPVYTEQSLLICRGYLPAYLLSSSDYAVGILLSGLSPPLWKPELQPGLTSVSLPSIGHWEALVREFFKEEKSLEVTLGRRETRGSGLALALQGPKTVVKMVADTIIEKLQRPMVAISSTDQDASLAEASKAATRWGGILFVEHRKLPTDYQSSGCMELANCCVFYPSVLLISCDNTSDLGEACEETIDGVISCNISSKDPVAELWKLCLTKKLPEFTKTMSDQRLNDICQLLAQLESREIRMEKILKTAQRLAVTQKVSMSLSSILFVIESSLTLEDLGEFRNKIKAAGLEQREN</sequence>
<accession>A0A395SZ76</accession>
<proteinExistence type="predicted"/>
<dbReference type="EMBL" id="PXOG01000096">
    <property type="protein sequence ID" value="RGP77372.1"/>
    <property type="molecule type" value="Genomic_DNA"/>
</dbReference>